<protein>
    <submittedName>
        <fullName evidence="6">Gfo/Idh/MocA family oxidoreductase</fullName>
    </submittedName>
</protein>
<feature type="domain" description="GFO/IDH/MocA-like oxidoreductase" evidence="5">
    <location>
        <begin position="135"/>
        <end position="249"/>
    </location>
</feature>
<evidence type="ECO:0000259" key="4">
    <source>
        <dbReference type="Pfam" id="PF01408"/>
    </source>
</evidence>
<comment type="similarity">
    <text evidence="1">Belongs to the Gfo/Idh/MocA family.</text>
</comment>
<dbReference type="InterPro" id="IPR000683">
    <property type="entry name" value="Gfo/Idh/MocA-like_OxRdtase_N"/>
</dbReference>
<dbReference type="InterPro" id="IPR055170">
    <property type="entry name" value="GFO_IDH_MocA-like_dom"/>
</dbReference>
<dbReference type="GO" id="GO:0016491">
    <property type="term" value="F:oxidoreductase activity"/>
    <property type="evidence" value="ECO:0007669"/>
    <property type="project" value="UniProtKB-KW"/>
</dbReference>
<dbReference type="GO" id="GO:0000166">
    <property type="term" value="F:nucleotide binding"/>
    <property type="evidence" value="ECO:0007669"/>
    <property type="project" value="InterPro"/>
</dbReference>
<dbReference type="PANTHER" id="PTHR22604:SF105">
    <property type="entry name" value="TRANS-1,2-DIHYDROBENZENE-1,2-DIOL DEHYDROGENASE"/>
    <property type="match status" value="1"/>
</dbReference>
<keyword evidence="2" id="KW-0560">Oxidoreductase</keyword>
<evidence type="ECO:0000256" key="1">
    <source>
        <dbReference type="ARBA" id="ARBA00010928"/>
    </source>
</evidence>
<dbReference type="Pfam" id="PF22725">
    <property type="entry name" value="GFO_IDH_MocA_C3"/>
    <property type="match status" value="1"/>
</dbReference>
<evidence type="ECO:0000313" key="7">
    <source>
        <dbReference type="Proteomes" id="UP000273159"/>
    </source>
</evidence>
<dbReference type="SUPFAM" id="SSF51735">
    <property type="entry name" value="NAD(P)-binding Rossmann-fold domains"/>
    <property type="match status" value="1"/>
</dbReference>
<dbReference type="InterPro" id="IPR036291">
    <property type="entry name" value="NAD(P)-bd_dom_sf"/>
</dbReference>
<organism evidence="6 7">
    <name type="scientific">Pseudarthrobacter phenanthrenivorans</name>
    <name type="common">Arthrobacter phenanthrenivorans</name>
    <dbReference type="NCBI Taxonomy" id="361575"/>
    <lineage>
        <taxon>Bacteria</taxon>
        <taxon>Bacillati</taxon>
        <taxon>Actinomycetota</taxon>
        <taxon>Actinomycetes</taxon>
        <taxon>Micrococcales</taxon>
        <taxon>Micrococcaceae</taxon>
        <taxon>Pseudarthrobacter</taxon>
    </lineage>
</organism>
<comment type="caution">
    <text evidence="6">The sequence shown here is derived from an EMBL/GenBank/DDBJ whole genome shotgun (WGS) entry which is preliminary data.</text>
</comment>
<feature type="domain" description="Gfo/Idh/MocA-like oxidoreductase N-terminal" evidence="4">
    <location>
        <begin position="2"/>
        <end position="120"/>
    </location>
</feature>
<evidence type="ECO:0000256" key="2">
    <source>
        <dbReference type="ARBA" id="ARBA00023002"/>
    </source>
</evidence>
<keyword evidence="3" id="KW-0520">NAD</keyword>
<dbReference type="SUPFAM" id="SSF55347">
    <property type="entry name" value="Glyceraldehyde-3-phosphate dehydrogenase-like, C-terminal domain"/>
    <property type="match status" value="1"/>
</dbReference>
<dbReference type="PANTHER" id="PTHR22604">
    <property type="entry name" value="OXIDOREDUCTASES"/>
    <property type="match status" value="1"/>
</dbReference>
<dbReference type="EMBL" id="RBNH01000001">
    <property type="protein sequence ID" value="RKO27521.1"/>
    <property type="molecule type" value="Genomic_DNA"/>
</dbReference>
<dbReference type="AlphaFoldDB" id="A0A3B0G0S5"/>
<sequence>MLRIGILGAAGIAPAAVIRPARRRTDVEVVAVASRRIASAQQFAERHRIDRFYGDYSALMSDPDVDLVYNALPPSEHARWSIAALEGGKHVLCEKPFAMNADEAAQMLEAAQSTGRRLIEAFHDRYHPLSAELDAVKASGALGEILTLSADFSTSNPFDPASLRHDPRLGGGSLMDLGCYPVHWVRAFMGEEPTVVRASGSLNPLGADLSVAADLQFPSGATALITSAMLEEPGHLNSSLEVVGTQGTLVVKNLVFPSRGHSITLSHNGLDRIWTVRGLETYDHQLEAIVHGLQSAQELLTEGPDSVSNMKVIDAIYAAAGFGPVK</sequence>
<accession>A0A3B0G0S5</accession>
<gene>
    <name evidence="6" type="ORF">D7Z96_00865</name>
</gene>
<evidence type="ECO:0000256" key="3">
    <source>
        <dbReference type="ARBA" id="ARBA00023027"/>
    </source>
</evidence>
<evidence type="ECO:0000313" key="6">
    <source>
        <dbReference type="EMBL" id="RKO27521.1"/>
    </source>
</evidence>
<dbReference type="Gene3D" id="3.30.360.10">
    <property type="entry name" value="Dihydrodipicolinate Reductase, domain 2"/>
    <property type="match status" value="1"/>
</dbReference>
<proteinExistence type="inferred from homology"/>
<name>A0A3B0G0S5_PSEPS</name>
<evidence type="ECO:0000259" key="5">
    <source>
        <dbReference type="Pfam" id="PF22725"/>
    </source>
</evidence>
<reference evidence="6 7" key="1">
    <citation type="submission" date="2018-10" db="EMBL/GenBank/DDBJ databases">
        <title>Genome-guide identification and characterization of bacteria that degrade polycyclic aromatic hydrocarbons and resist hexavalent chromium simultaneously.</title>
        <authorList>
            <person name="Feng H."/>
        </authorList>
    </citation>
    <scope>NUCLEOTIDE SEQUENCE [LARGE SCALE GENOMIC DNA]</scope>
    <source>
        <strain evidence="6 7">J015</strain>
    </source>
</reference>
<dbReference type="RefSeq" id="WP_120691203.1">
    <property type="nucleotide sequence ID" value="NZ_RBNH01000001.1"/>
</dbReference>
<dbReference type="Gene3D" id="3.40.50.720">
    <property type="entry name" value="NAD(P)-binding Rossmann-like Domain"/>
    <property type="match status" value="1"/>
</dbReference>
<dbReference type="Proteomes" id="UP000273159">
    <property type="component" value="Unassembled WGS sequence"/>
</dbReference>
<dbReference type="InterPro" id="IPR050984">
    <property type="entry name" value="Gfo/Idh/MocA_domain"/>
</dbReference>
<reference evidence="7" key="2">
    <citation type="submission" date="2018-10" db="EMBL/GenBank/DDBJ databases">
        <authorList>
            <person name="Wang Y."/>
            <person name="Wang J."/>
            <person name="Yang X."/>
            <person name="Wang Z."/>
            <person name="Huang Y."/>
        </authorList>
    </citation>
    <scope>NUCLEOTIDE SEQUENCE [LARGE SCALE GENOMIC DNA]</scope>
    <source>
        <strain evidence="7">J015</strain>
    </source>
</reference>
<dbReference type="Pfam" id="PF01408">
    <property type="entry name" value="GFO_IDH_MocA"/>
    <property type="match status" value="1"/>
</dbReference>